<evidence type="ECO:0000313" key="1">
    <source>
        <dbReference type="EMBL" id="ANE83383.1"/>
    </source>
</evidence>
<reference evidence="1 2" key="1">
    <citation type="submission" date="2016-05" db="EMBL/GenBank/DDBJ databases">
        <title>Complete genome sequence of a phthalic acid esters degrading Mycobacterium sp. YC-RL4.</title>
        <authorList>
            <person name="Ren L."/>
            <person name="Fan S."/>
            <person name="Ruth N."/>
            <person name="Jia Y."/>
            <person name="Wang J."/>
            <person name="Qiao C."/>
        </authorList>
    </citation>
    <scope>NUCLEOTIDE SEQUENCE [LARGE SCALE GENOMIC DNA]</scope>
    <source>
        <strain evidence="1 2">YC-RL4</strain>
        <plasmid evidence="2">pmyc1</plasmid>
    </source>
</reference>
<name>A0A172UWG7_9MYCO</name>
<protein>
    <recommendedName>
        <fullName evidence="3">DUF2892 domain-containing protein</fullName>
    </recommendedName>
</protein>
<dbReference type="RefSeq" id="WP_068004067.1">
    <property type="nucleotide sequence ID" value="NZ_CP015597.1"/>
</dbReference>
<sequence>MTEHHPQDDTNGNAPRRDRAHGIARAVAAVGVGIAYAYVTGDIGQAITATGVALSLLREAFGRPPQ</sequence>
<dbReference type="AlphaFoldDB" id="A0A172UWG7"/>
<gene>
    <name evidence="1" type="ORF">A7U43_28075</name>
</gene>
<proteinExistence type="predicted"/>
<evidence type="ECO:0008006" key="3">
    <source>
        <dbReference type="Google" id="ProtNLM"/>
    </source>
</evidence>
<dbReference type="EMBL" id="CP015597">
    <property type="protein sequence ID" value="ANE83383.1"/>
    <property type="molecule type" value="Genomic_DNA"/>
</dbReference>
<dbReference type="KEGG" id="madi:A7U43_28075"/>
<keyword evidence="1" id="KW-0614">Plasmid</keyword>
<dbReference type="Proteomes" id="UP000077143">
    <property type="component" value="Plasmid pMYC1"/>
</dbReference>
<organism evidence="1 2">
    <name type="scientific">Mycobacterium adipatum</name>
    <dbReference type="NCBI Taxonomy" id="1682113"/>
    <lineage>
        <taxon>Bacteria</taxon>
        <taxon>Bacillati</taxon>
        <taxon>Actinomycetota</taxon>
        <taxon>Actinomycetes</taxon>
        <taxon>Mycobacteriales</taxon>
        <taxon>Mycobacteriaceae</taxon>
        <taxon>Mycobacterium</taxon>
    </lineage>
</organism>
<evidence type="ECO:0000313" key="2">
    <source>
        <dbReference type="Proteomes" id="UP000077143"/>
    </source>
</evidence>
<geneLocation type="plasmid" evidence="2">
    <name>pmyc1</name>
</geneLocation>
<keyword evidence="2" id="KW-1185">Reference proteome</keyword>
<accession>A0A172UWG7</accession>